<evidence type="ECO:0000313" key="8">
    <source>
        <dbReference type="Proteomes" id="UP001280121"/>
    </source>
</evidence>
<dbReference type="PANTHER" id="PTHR47926">
    <property type="entry name" value="PENTATRICOPEPTIDE REPEAT-CONTAINING PROTEIN"/>
    <property type="match status" value="1"/>
</dbReference>
<dbReference type="Proteomes" id="UP001280121">
    <property type="component" value="Unassembled WGS sequence"/>
</dbReference>
<organism evidence="7 8">
    <name type="scientific">Dipteronia dyeriana</name>
    <dbReference type="NCBI Taxonomy" id="168575"/>
    <lineage>
        <taxon>Eukaryota</taxon>
        <taxon>Viridiplantae</taxon>
        <taxon>Streptophyta</taxon>
        <taxon>Embryophyta</taxon>
        <taxon>Tracheophyta</taxon>
        <taxon>Spermatophyta</taxon>
        <taxon>Magnoliopsida</taxon>
        <taxon>eudicotyledons</taxon>
        <taxon>Gunneridae</taxon>
        <taxon>Pentapetalae</taxon>
        <taxon>rosids</taxon>
        <taxon>malvids</taxon>
        <taxon>Sapindales</taxon>
        <taxon>Sapindaceae</taxon>
        <taxon>Hippocastanoideae</taxon>
        <taxon>Acereae</taxon>
        <taxon>Dipteronia</taxon>
    </lineage>
</organism>
<dbReference type="GO" id="GO:0003723">
    <property type="term" value="F:RNA binding"/>
    <property type="evidence" value="ECO:0007669"/>
    <property type="project" value="InterPro"/>
</dbReference>
<reference evidence="7" key="1">
    <citation type="journal article" date="2023" name="Plant J.">
        <title>Genome sequences and population genomics provide insights into the demographic history, inbreeding, and mutation load of two 'living fossil' tree species of Dipteronia.</title>
        <authorList>
            <person name="Feng Y."/>
            <person name="Comes H.P."/>
            <person name="Chen J."/>
            <person name="Zhu S."/>
            <person name="Lu R."/>
            <person name="Zhang X."/>
            <person name="Li P."/>
            <person name="Qiu J."/>
            <person name="Olsen K.M."/>
            <person name="Qiu Y."/>
        </authorList>
    </citation>
    <scope>NUCLEOTIDE SEQUENCE</scope>
    <source>
        <strain evidence="7">KIB01</strain>
    </source>
</reference>
<comment type="caution">
    <text evidence="7">The sequence shown here is derived from an EMBL/GenBank/DDBJ whole genome shotgun (WGS) entry which is preliminary data.</text>
</comment>
<feature type="region of interest" description="Disordered" evidence="5">
    <location>
        <begin position="15"/>
        <end position="34"/>
    </location>
</feature>
<dbReference type="EMBL" id="JANJYI010000009">
    <property type="protein sequence ID" value="KAK2634282.1"/>
    <property type="molecule type" value="Genomic_DNA"/>
</dbReference>
<dbReference type="FunFam" id="1.25.40.10:FF:000378">
    <property type="entry name" value="Pentatricopeptide repeat-containing protein mitochondrial"/>
    <property type="match status" value="1"/>
</dbReference>
<comment type="similarity">
    <text evidence="1">Belongs to the PPR family. PCMP-H subfamily.</text>
</comment>
<keyword evidence="2" id="KW-0677">Repeat</keyword>
<dbReference type="Pfam" id="PF20431">
    <property type="entry name" value="E_motif"/>
    <property type="match status" value="1"/>
</dbReference>
<dbReference type="AlphaFoldDB" id="A0AAD9TDW5"/>
<dbReference type="FunFam" id="1.25.40.10:FF:000488">
    <property type="entry name" value="Pentatricopeptide repeat-containing protein, mitochondrial"/>
    <property type="match status" value="1"/>
</dbReference>
<dbReference type="GO" id="GO:0009451">
    <property type="term" value="P:RNA modification"/>
    <property type="evidence" value="ECO:0007669"/>
    <property type="project" value="InterPro"/>
</dbReference>
<protein>
    <recommendedName>
        <fullName evidence="6">DYW domain-containing protein</fullName>
    </recommendedName>
</protein>
<evidence type="ECO:0000256" key="5">
    <source>
        <dbReference type="SAM" id="MobiDB-lite"/>
    </source>
</evidence>
<dbReference type="GO" id="GO:0008270">
    <property type="term" value="F:zinc ion binding"/>
    <property type="evidence" value="ECO:0007669"/>
    <property type="project" value="InterPro"/>
</dbReference>
<feature type="repeat" description="PPR" evidence="4">
    <location>
        <begin position="279"/>
        <end position="313"/>
    </location>
</feature>
<keyword evidence="3" id="KW-0809">Transit peptide</keyword>
<dbReference type="NCBIfam" id="TIGR00756">
    <property type="entry name" value="PPR"/>
    <property type="match status" value="5"/>
</dbReference>
<accession>A0AAD9TDW5</accession>
<gene>
    <name evidence="7" type="ORF">Ddye_029074</name>
</gene>
<evidence type="ECO:0000256" key="1">
    <source>
        <dbReference type="ARBA" id="ARBA00006643"/>
    </source>
</evidence>
<dbReference type="PANTHER" id="PTHR47926:SF542">
    <property type="entry name" value="PENTATRICOPEPTIDE REPEAT-CONTAINING PROTEIN"/>
    <property type="match status" value="1"/>
</dbReference>
<evidence type="ECO:0000313" key="7">
    <source>
        <dbReference type="EMBL" id="KAK2634282.1"/>
    </source>
</evidence>
<feature type="repeat" description="PPR" evidence="4">
    <location>
        <begin position="383"/>
        <end position="417"/>
    </location>
</feature>
<sequence>MLSFGKQDARDYFDSQQANALKTSRDPLGKMESLGRLSTQEAYGSVRDAISEMKAKGVSDPIINPEVAVKVFNGLTNSISSIKYNHGKNPRESFLDRLPTTTKEKLLQVSRLQDAMSYIYRQLEEMKESLQSDLRHQVSLLVRPMQQALDAAIQHHDADLQKRSAESGERPNGLMKTLSRCTAKICYTHYNLHYKNFSAIANAAQIQQDGIFDISNLHSILQLCARERETIQGKACHAKIIHIGLKADCLTSNMLINAYSKCGLVDNARKVFDELPQRSIVSWNTMIGSYAKDGQTQQALALFMDMQRDGNFPFTEFTVSSVLCACTCSTKCHVFECKQLHGFAIKAAMDWNVFVGTALLDVYAKCSLIKDASMVFECMPERSDVTWSSMVAGFVQNELYEEALQLFRRAQVMRLEINQFMVSSILSACACLAVLIEGKQLHAVMSKTGLGSNLFVVASLTDMYAKCGSIGEAYALFSGIEGKNVVMWNVMISGFAKHAHSMEVRILFEKMQQAGFLPNEFTYVSVLSSCSHLGMVEKGKRYFNLMVKQHGIFPNVLHYSCMVDILGRAGLIREAYDLIAMVPFGATASMWGSLLASCRNYSNLEFAEIAAKQLFEMEPGNAGNHVLLSNIYAANQKWEEVARTRKFLKDSEARKEKGKSWIEIKDKVHTFMVGERRHPRITEIYSKLEKLVEDLKDLGYELWTEHDLHDVGDDVKEELLRHHSEKLAFTFALMCLSSGVPIRIMKNLRICGDCHSFMKIASKFTGREIIIRDVTRFHHFRNGCCSCGDFW</sequence>
<feature type="repeat" description="PPR" evidence="4">
    <location>
        <begin position="484"/>
        <end position="518"/>
    </location>
</feature>
<dbReference type="InterPro" id="IPR011990">
    <property type="entry name" value="TPR-like_helical_dom_sf"/>
</dbReference>
<feature type="domain" description="DYW" evidence="6">
    <location>
        <begin position="699"/>
        <end position="791"/>
    </location>
</feature>
<dbReference type="InterPro" id="IPR002885">
    <property type="entry name" value="PPR_rpt"/>
</dbReference>
<keyword evidence="8" id="KW-1185">Reference proteome</keyword>
<dbReference type="InterPro" id="IPR046848">
    <property type="entry name" value="E_motif"/>
</dbReference>
<name>A0AAD9TDW5_9ROSI</name>
<dbReference type="Gene3D" id="1.25.40.10">
    <property type="entry name" value="Tetratricopeptide repeat domain"/>
    <property type="match status" value="4"/>
</dbReference>
<feature type="repeat" description="PPR" evidence="4">
    <location>
        <begin position="519"/>
        <end position="554"/>
    </location>
</feature>
<evidence type="ECO:0000256" key="3">
    <source>
        <dbReference type="ARBA" id="ARBA00022946"/>
    </source>
</evidence>
<evidence type="ECO:0000256" key="4">
    <source>
        <dbReference type="PROSITE-ProRule" id="PRU00708"/>
    </source>
</evidence>
<dbReference type="FunFam" id="1.25.40.10:FF:000475">
    <property type="entry name" value="Pentatricopeptide repeat-containing protein At5g40410, mitochondrial"/>
    <property type="match status" value="1"/>
</dbReference>
<dbReference type="Pfam" id="PF14432">
    <property type="entry name" value="DYW_deaminase"/>
    <property type="match status" value="1"/>
</dbReference>
<feature type="repeat" description="PPR" evidence="4">
    <location>
        <begin position="248"/>
        <end position="278"/>
    </location>
</feature>
<evidence type="ECO:0000259" key="6">
    <source>
        <dbReference type="Pfam" id="PF14432"/>
    </source>
</evidence>
<dbReference type="Pfam" id="PF13041">
    <property type="entry name" value="PPR_2"/>
    <property type="match status" value="2"/>
</dbReference>
<dbReference type="InterPro" id="IPR046960">
    <property type="entry name" value="PPR_At4g14850-like_plant"/>
</dbReference>
<evidence type="ECO:0000256" key="2">
    <source>
        <dbReference type="ARBA" id="ARBA00022737"/>
    </source>
</evidence>
<proteinExistence type="inferred from homology"/>
<dbReference type="PROSITE" id="PS51375">
    <property type="entry name" value="PPR"/>
    <property type="match status" value="5"/>
</dbReference>
<dbReference type="InterPro" id="IPR032867">
    <property type="entry name" value="DYW_dom"/>
</dbReference>
<dbReference type="Pfam" id="PF01535">
    <property type="entry name" value="PPR"/>
    <property type="match status" value="4"/>
</dbReference>